<dbReference type="SUPFAM" id="SSF57535">
    <property type="entry name" value="Complement control module/SCR domain"/>
    <property type="match status" value="1"/>
</dbReference>
<feature type="domain" description="Sushi" evidence="7">
    <location>
        <begin position="986"/>
        <end position="1044"/>
    </location>
</feature>
<keyword evidence="5" id="KW-0732">Signal</keyword>
<dbReference type="PROSITE" id="PS50923">
    <property type="entry name" value="SUSHI"/>
    <property type="match status" value="2"/>
</dbReference>
<dbReference type="SUPFAM" id="SSF50494">
    <property type="entry name" value="Trypsin-like serine proteases"/>
    <property type="match status" value="3"/>
</dbReference>
<organism evidence="8 9">
    <name type="scientific">Macrosiphum euphorbiae</name>
    <name type="common">potato aphid</name>
    <dbReference type="NCBI Taxonomy" id="13131"/>
    <lineage>
        <taxon>Eukaryota</taxon>
        <taxon>Metazoa</taxon>
        <taxon>Ecdysozoa</taxon>
        <taxon>Arthropoda</taxon>
        <taxon>Hexapoda</taxon>
        <taxon>Insecta</taxon>
        <taxon>Pterygota</taxon>
        <taxon>Neoptera</taxon>
        <taxon>Paraneoptera</taxon>
        <taxon>Hemiptera</taxon>
        <taxon>Sternorrhyncha</taxon>
        <taxon>Aphidomorpha</taxon>
        <taxon>Aphidoidea</taxon>
        <taxon>Aphididae</taxon>
        <taxon>Macrosiphini</taxon>
        <taxon>Macrosiphum</taxon>
    </lineage>
</organism>
<protein>
    <submittedName>
        <fullName evidence="8">Uncharacterized protein</fullName>
    </submittedName>
</protein>
<feature type="domain" description="Sushi" evidence="7">
    <location>
        <begin position="423"/>
        <end position="494"/>
    </location>
</feature>
<feature type="domain" description="Peptidase S1" evidence="6">
    <location>
        <begin position="507"/>
        <end position="759"/>
    </location>
</feature>
<dbReference type="Pfam" id="PF00057">
    <property type="entry name" value="Ldl_recept_a"/>
    <property type="match status" value="1"/>
</dbReference>
<dbReference type="GO" id="GO:0004252">
    <property type="term" value="F:serine-type endopeptidase activity"/>
    <property type="evidence" value="ECO:0007669"/>
    <property type="project" value="InterPro"/>
</dbReference>
<dbReference type="InterPro" id="IPR009003">
    <property type="entry name" value="Peptidase_S1_PA"/>
</dbReference>
<dbReference type="InterPro" id="IPR051487">
    <property type="entry name" value="Ser/Thr_Proteases_Immune/Dev"/>
</dbReference>
<dbReference type="SUPFAM" id="SSF57424">
    <property type="entry name" value="LDL receptor-like module"/>
    <property type="match status" value="1"/>
</dbReference>
<evidence type="ECO:0000256" key="1">
    <source>
        <dbReference type="ARBA" id="ARBA00023157"/>
    </source>
</evidence>
<dbReference type="PANTHER" id="PTHR24256">
    <property type="entry name" value="TRYPTASE-RELATED"/>
    <property type="match status" value="1"/>
</dbReference>
<dbReference type="CDD" id="cd00190">
    <property type="entry name" value="Tryp_SPc"/>
    <property type="match status" value="2"/>
</dbReference>
<evidence type="ECO:0000313" key="9">
    <source>
        <dbReference type="Proteomes" id="UP001160148"/>
    </source>
</evidence>
<dbReference type="Gene3D" id="2.40.10.10">
    <property type="entry name" value="Trypsin-like serine proteases"/>
    <property type="match status" value="4"/>
</dbReference>
<reference evidence="8 9" key="1">
    <citation type="submission" date="2023-01" db="EMBL/GenBank/DDBJ databases">
        <authorList>
            <person name="Whitehead M."/>
        </authorList>
    </citation>
    <scope>NUCLEOTIDE SEQUENCE [LARGE SCALE GENOMIC DNA]</scope>
</reference>
<feature type="chain" id="PRO_5043359323" evidence="5">
    <location>
        <begin position="19"/>
        <end position="1317"/>
    </location>
</feature>
<gene>
    <name evidence="8" type="ORF">MEUPH1_LOCUS7450</name>
</gene>
<comment type="caution">
    <text evidence="4">Lacks conserved residue(s) required for the propagation of feature annotation.</text>
</comment>
<dbReference type="PROSITE" id="PS50068">
    <property type="entry name" value="LDLRA_2"/>
    <property type="match status" value="1"/>
</dbReference>
<keyword evidence="1 3" id="KW-1015">Disulfide bond</keyword>
<evidence type="ECO:0000313" key="8">
    <source>
        <dbReference type="EMBL" id="CAI6351066.1"/>
    </source>
</evidence>
<dbReference type="SMART" id="SM00020">
    <property type="entry name" value="Tryp_SPc"/>
    <property type="match status" value="3"/>
</dbReference>
<dbReference type="InterPro" id="IPR018114">
    <property type="entry name" value="TRYPSIN_HIS"/>
</dbReference>
<dbReference type="Proteomes" id="UP001160148">
    <property type="component" value="Unassembled WGS sequence"/>
</dbReference>
<feature type="domain" description="Peptidase S1" evidence="6">
    <location>
        <begin position="1050"/>
        <end position="1311"/>
    </location>
</feature>
<dbReference type="InterPro" id="IPR036055">
    <property type="entry name" value="LDL_receptor-like_sf"/>
</dbReference>
<keyword evidence="9" id="KW-1185">Reference proteome</keyword>
<feature type="domain" description="Peptidase S1" evidence="6">
    <location>
        <begin position="91"/>
        <end position="348"/>
    </location>
</feature>
<comment type="caution">
    <text evidence="8">The sequence shown here is derived from an EMBL/GenBank/DDBJ whole genome shotgun (WGS) entry which is preliminary data.</text>
</comment>
<proteinExistence type="inferred from homology"/>
<evidence type="ECO:0000256" key="2">
    <source>
        <dbReference type="ARBA" id="ARBA00024195"/>
    </source>
</evidence>
<feature type="signal peptide" evidence="5">
    <location>
        <begin position="1"/>
        <end position="18"/>
    </location>
</feature>
<dbReference type="EMBL" id="CARXXK010000001">
    <property type="protein sequence ID" value="CAI6351066.1"/>
    <property type="molecule type" value="Genomic_DNA"/>
</dbReference>
<name>A0AAV0W5K3_9HEMI</name>
<evidence type="ECO:0000256" key="5">
    <source>
        <dbReference type="SAM" id="SignalP"/>
    </source>
</evidence>
<dbReference type="GO" id="GO:0006508">
    <property type="term" value="P:proteolysis"/>
    <property type="evidence" value="ECO:0007669"/>
    <property type="project" value="InterPro"/>
</dbReference>
<accession>A0AAV0W5K3</accession>
<dbReference type="InterPro" id="IPR035976">
    <property type="entry name" value="Sushi/SCR/CCP_sf"/>
</dbReference>
<comment type="similarity">
    <text evidence="2">Belongs to the peptidase S1 family. CLIP subfamily.</text>
</comment>
<dbReference type="InterPro" id="IPR000436">
    <property type="entry name" value="Sushi_SCR_CCP_dom"/>
</dbReference>
<dbReference type="Gene3D" id="4.10.400.10">
    <property type="entry name" value="Low-density Lipoprotein Receptor"/>
    <property type="match status" value="1"/>
</dbReference>
<evidence type="ECO:0000256" key="4">
    <source>
        <dbReference type="PROSITE-ProRule" id="PRU00302"/>
    </source>
</evidence>
<dbReference type="PROSITE" id="PS01209">
    <property type="entry name" value="LDLRA_1"/>
    <property type="match status" value="1"/>
</dbReference>
<keyword evidence="4" id="KW-0768">Sushi</keyword>
<evidence type="ECO:0000259" key="7">
    <source>
        <dbReference type="PROSITE" id="PS50923"/>
    </source>
</evidence>
<dbReference type="PROSITE" id="PS00134">
    <property type="entry name" value="TRYPSIN_HIS"/>
    <property type="match status" value="2"/>
</dbReference>
<dbReference type="InterPro" id="IPR023415">
    <property type="entry name" value="LDLR_class-A_CS"/>
</dbReference>
<evidence type="ECO:0000259" key="6">
    <source>
        <dbReference type="PROSITE" id="PS50240"/>
    </source>
</evidence>
<sequence length="1317" mass="146058">MKLTYNWIMYSFLCFGSGILCDRTYDGSCSINAEDKFKCPNGICIESSKVCDGRKDCSDGADETKALCDRYEYEIDITMDCGRVNAKSQGIIGQGMNKATVETTPWYVGIYELNKTDSYYNLICGGSIIAPNLVISAAHCFGQYDTMRSKKISINDGIIKVSVGKYDRNFTVIDNNFTQIINVKTIYHYDGYWGMINKHANDIAVIVLANKVSFSNGVTPVCVDWKSEYNVVNGAQGKIVVWGEMKNGIQSALLEQFLPYINTSTCREMYLYSGFDVNVTYDKFCASSKLVSGQGVSVEDSGAGIAFLHSNSYFLSGVLSIKDTVKNSSILGFTDINEHLQWIRGLFNFKHVTGSPCVLPTVEGVVYSYEGSNAILSHGTLIKYLITVIENCEVGYHQAYPNSFRVCQGNEKWLSNSEKLCFKMCPPLKSDSLDIKCSHNGEYSNCSNSLIPNTTATISCKPRYTAPNGQDDTPFELLCQSNGTWNKQLYRCNPYCGRVYTLNQVLISNGEKALVGTAPWNVGIYRLNKINSNYDLICGGSIISPNLVVSAAHCFWLKGMIFNRISVNDGLYKIAVGKYDRDITVIDNDFTKIIDVEMIYLKEGYYGPIGFHAEDIAIIVLQNRVSFNNGVAPVCIDWNGRYNVSNGDQGKIVGWGKTEKGIASPVLLEASLPFIDHRSCRDMYTNGFESFVTVDKCCAGSALGQGVSKGDSGAGLCFVHSNSYYLTGIVSIKDPNTNSSIAVFTEVKHHIQWILGLFNKYDGLAKINSCILPTVEGVVYSYEDSNETLSHGTLINHRLTVIEKCEVGYHKAYPYGLRLCHENGKWLSTSDKLCFKMCPPLLSDTLDIKCTIYDKYADCSNTSMPDTIATPSCKPPYTTQNEKEELYCQSNGKWNKQLIIRCNPAISCTLPTVKGVVYSYVGSNDILSHGTLINYHDTVIENCEVGYHKVYPYGLRVCVEKGKWLSIKDILCLEMCPPLKSDSLDIKCSHNGEYANCSNSLLNTTATISCKPTYTAPNGQDENPLELLCQSNGTWNKQLYRCNPSCGRVYIGNQILINFGHKAYIGSAPWNVGIYKLNKINSNYDLFCGGSIIAPNLVVSVAHCFWEKGMISDRISVNDDLYKIAVGKFARNFAVIDNDFTKIFNVEMIHLNDDYYGPSGYHATDIAIIVLKDRVSFSNGVAPVCIDWNGKYNVVNGVRGKIVGWGKTEKGTSSPVLLEASLPYIDRDSCQNMYTNGFENFVTVDKFCAGSNSTMGQGVSQGDSGAGLCFLHSKSYYLTGVVSTKDTSTDNSIAVFTEVKHHIQWIRGLYNKYEQEQ</sequence>
<dbReference type="SMART" id="SM00192">
    <property type="entry name" value="LDLa"/>
    <property type="match status" value="1"/>
</dbReference>
<feature type="disulfide bond" evidence="3">
    <location>
        <begin position="39"/>
        <end position="57"/>
    </location>
</feature>
<dbReference type="PROSITE" id="PS50240">
    <property type="entry name" value="TRYPSIN_DOM"/>
    <property type="match status" value="3"/>
</dbReference>
<dbReference type="InterPro" id="IPR001254">
    <property type="entry name" value="Trypsin_dom"/>
</dbReference>
<dbReference type="InterPro" id="IPR043504">
    <property type="entry name" value="Peptidase_S1_PA_chymotrypsin"/>
</dbReference>
<dbReference type="InterPro" id="IPR002172">
    <property type="entry name" value="LDrepeatLR_classA_rpt"/>
</dbReference>
<evidence type="ECO:0000256" key="3">
    <source>
        <dbReference type="PROSITE-ProRule" id="PRU00124"/>
    </source>
</evidence>
<dbReference type="Gene3D" id="2.10.70.10">
    <property type="entry name" value="Complement Module, domain 1"/>
    <property type="match status" value="2"/>
</dbReference>
<dbReference type="Pfam" id="PF00089">
    <property type="entry name" value="Trypsin"/>
    <property type="match status" value="3"/>
</dbReference>
<dbReference type="CDD" id="cd00112">
    <property type="entry name" value="LDLa"/>
    <property type="match status" value="1"/>
</dbReference>